<evidence type="ECO:0008006" key="3">
    <source>
        <dbReference type="Google" id="ProtNLM"/>
    </source>
</evidence>
<dbReference type="Pfam" id="PF13365">
    <property type="entry name" value="Trypsin_2"/>
    <property type="match status" value="1"/>
</dbReference>
<evidence type="ECO:0000313" key="1">
    <source>
        <dbReference type="EMBL" id="KXB74594.1"/>
    </source>
</evidence>
<dbReference type="InterPro" id="IPR009003">
    <property type="entry name" value="Peptidase_S1_PA"/>
</dbReference>
<dbReference type="AlphaFoldDB" id="A0A134B3T4"/>
<dbReference type="PATRIC" id="fig|419005.5.peg.1996"/>
<gene>
    <name evidence="1" type="ORF">HMPREF1860_01993</name>
</gene>
<evidence type="ECO:0000313" key="2">
    <source>
        <dbReference type="Proteomes" id="UP000070531"/>
    </source>
</evidence>
<proteinExistence type="predicted"/>
<protein>
    <recommendedName>
        <fullName evidence="3">Peptidase S1 domain-containing protein</fullName>
    </recommendedName>
</protein>
<sequence length="205" mass="23334">MKQYIYPIIRGEKQVGHGFLANDYFITAVHILRENDNAYVIIDGEKVEFDKVVPAYVGRGRDNDPNFIDLAFFKFNNIEGGFSILDYTPEKDDVLESYCLHKKEGNNDNEEYEIDIESAYALGEVEGNYFHCKCYRHEGSSGSPLIKDKHVIGIMHGGAVVKELIKQKSLSEEEKQVFNLKDEDIICSFLKINAVLTLIDNAKTI</sequence>
<dbReference type="RefSeq" id="WP_008448358.1">
    <property type="nucleotide sequence ID" value="NZ_KQ960571.1"/>
</dbReference>
<comment type="caution">
    <text evidence="1">The sequence shown here is derived from an EMBL/GenBank/DDBJ whole genome shotgun (WGS) entry which is preliminary data.</text>
</comment>
<dbReference type="Proteomes" id="UP000070531">
    <property type="component" value="Unassembled WGS sequence"/>
</dbReference>
<organism evidence="1">
    <name type="scientific">Prevotella amnii</name>
    <dbReference type="NCBI Taxonomy" id="419005"/>
    <lineage>
        <taxon>Bacteria</taxon>
        <taxon>Pseudomonadati</taxon>
        <taxon>Bacteroidota</taxon>
        <taxon>Bacteroidia</taxon>
        <taxon>Bacteroidales</taxon>
        <taxon>Prevotellaceae</taxon>
        <taxon>Prevotella</taxon>
    </lineage>
</organism>
<dbReference type="EMBL" id="LSDL01000143">
    <property type="protein sequence ID" value="KXB74594.1"/>
    <property type="molecule type" value="Genomic_DNA"/>
</dbReference>
<dbReference type="SUPFAM" id="SSF50494">
    <property type="entry name" value="Trypsin-like serine proteases"/>
    <property type="match status" value="1"/>
</dbReference>
<reference evidence="1 2" key="1">
    <citation type="submission" date="2016-01" db="EMBL/GenBank/DDBJ databases">
        <authorList>
            <person name="Oliw E.H."/>
        </authorList>
    </citation>
    <scope>NUCLEOTIDE SEQUENCE [LARGE SCALE GENOMIC DNA]</scope>
    <source>
        <strain evidence="1 2">DNF00307</strain>
    </source>
</reference>
<accession>A0A134B3T4</accession>
<name>A0A134B3T4_9BACT</name>